<proteinExistence type="predicted"/>
<dbReference type="RefSeq" id="WP_064090531.1">
    <property type="nucleotide sequence ID" value="NZ_LXSQ01000024.1"/>
</dbReference>
<evidence type="ECO:0000313" key="2">
    <source>
        <dbReference type="EMBL" id="OAM38188.1"/>
    </source>
</evidence>
<feature type="chain" id="PRO_5008590478" evidence="1">
    <location>
        <begin position="25"/>
        <end position="605"/>
    </location>
</feature>
<dbReference type="Gene3D" id="1.25.40.10">
    <property type="entry name" value="Tetratricopeptide repeat domain"/>
    <property type="match status" value="1"/>
</dbReference>
<gene>
    <name evidence="2" type="ORF">A7Q00_10700</name>
</gene>
<dbReference type="EMBL" id="LXSQ01000024">
    <property type="protein sequence ID" value="OAM38188.1"/>
    <property type="molecule type" value="Genomic_DNA"/>
</dbReference>
<accession>A0A1B6VWZ8</accession>
<reference evidence="3" key="1">
    <citation type="submission" date="2016-05" db="EMBL/GenBank/DDBJ databases">
        <title>Draft genome of Corynebacterium afermentans subsp. afermentans LCDC 88199T.</title>
        <authorList>
            <person name="Bernier A.-M."/>
            <person name="Bernard K."/>
        </authorList>
    </citation>
    <scope>NUCLEOTIDE SEQUENCE [LARGE SCALE GENOMIC DNA]</scope>
    <source>
        <strain evidence="3">NML130454</strain>
    </source>
</reference>
<evidence type="ECO:0000313" key="3">
    <source>
        <dbReference type="Proteomes" id="UP000077726"/>
    </source>
</evidence>
<dbReference type="Proteomes" id="UP000077726">
    <property type="component" value="Unassembled WGS sequence"/>
</dbReference>
<feature type="signal peptide" evidence="1">
    <location>
        <begin position="1"/>
        <end position="24"/>
    </location>
</feature>
<dbReference type="InterPro" id="IPR011990">
    <property type="entry name" value="TPR-like_helical_dom_sf"/>
</dbReference>
<keyword evidence="3" id="KW-1185">Reference proteome</keyword>
<protein>
    <submittedName>
        <fullName evidence="2">Uncharacterized protein</fullName>
    </submittedName>
</protein>
<dbReference type="STRING" id="1795832.A7Q00_10700"/>
<dbReference type="OrthoDB" id="9766710at2"/>
<keyword evidence="1" id="KW-0732">Signal</keyword>
<comment type="caution">
    <text evidence="2">The sequence shown here is derived from an EMBL/GenBank/DDBJ whole genome shotgun (WGS) entry which is preliminary data.</text>
</comment>
<dbReference type="AlphaFoldDB" id="A0A1B6VWZ8"/>
<name>A0A1B6VWZ8_9NEIS</name>
<organism evidence="2 3">
    <name type="scientific">Eikenella halliae</name>
    <dbReference type="NCBI Taxonomy" id="1795832"/>
    <lineage>
        <taxon>Bacteria</taxon>
        <taxon>Pseudomonadati</taxon>
        <taxon>Pseudomonadota</taxon>
        <taxon>Betaproteobacteria</taxon>
        <taxon>Neisseriales</taxon>
        <taxon>Neisseriaceae</taxon>
        <taxon>Eikenella</taxon>
    </lineage>
</organism>
<evidence type="ECO:0000256" key="1">
    <source>
        <dbReference type="SAM" id="SignalP"/>
    </source>
</evidence>
<dbReference type="Pfam" id="PF14559">
    <property type="entry name" value="TPR_19"/>
    <property type="match status" value="1"/>
</dbReference>
<sequence length="605" mass="67197">MSSRHFRIRALALSVLLLPLAAQAAPAPRQSASQPPLTRRQVLDRANDLMIAFSSEIILQQGQGSAALASYNRLFQRTKDPAVAERAVEIALSANVRLAEQMLERWQEAEPQPSAGQKRMRWIVAAAKGDIATVRVGLPEILAQTDRQRMRNVFLRMAQLALEHPEAADSQTTRLVHQAAARFPGLAEAAIADAIYSAHARRTADANAALRRLSSLDSDIRPLTGTTLRLITRRQPEVLEYFFRHTDSRHLSPMWQNLQVEYLIAAKRDEEAYRLLQNMLAKTPDADLYIQAGILSVRRKEPVATTINYFDKAYLYGTQQQKSRAALLAAMRLIESEKIADARNWLDRANDPEAQFDKHILEARIAEAGKDWAAAEDALLRAESIISAGRSNAIFDAEDLLVAHLRIAREQPPAEALNSLRSLHRRYSDNSAPPAMLALILEQRAILYADRLQQPEKAVADLKQAQELVPKNPDILNSLGYTMLSLPNPDLSQARRYIEQALQRRPNSPEIQDSMGWVLFKQGQPQAALPYLQRAHAKLSEADDVAAHLGEVLWTLGRKNEAMAVWQAAQRKGGDKPVLQETLKRLNVSLPPSGGKAGSGGNGGH</sequence>
<dbReference type="SUPFAM" id="SSF48452">
    <property type="entry name" value="TPR-like"/>
    <property type="match status" value="1"/>
</dbReference>